<dbReference type="EMBL" id="JAUSUL010000005">
    <property type="protein sequence ID" value="MDQ0317490.1"/>
    <property type="molecule type" value="Genomic_DNA"/>
</dbReference>
<sequence>MPKTADIMRRVRRLSQMKRAMDARLDAAGGPGRDPKDPHLATLRLMRADVSRRLERLRGAGFRALA</sequence>
<dbReference type="Proteomes" id="UP001229244">
    <property type="component" value="Unassembled WGS sequence"/>
</dbReference>
<organism evidence="1 2">
    <name type="scientific">Amorphus orientalis</name>
    <dbReference type="NCBI Taxonomy" id="649198"/>
    <lineage>
        <taxon>Bacteria</taxon>
        <taxon>Pseudomonadati</taxon>
        <taxon>Pseudomonadota</taxon>
        <taxon>Alphaproteobacteria</taxon>
        <taxon>Hyphomicrobiales</taxon>
        <taxon>Amorphaceae</taxon>
        <taxon>Amorphus</taxon>
    </lineage>
</organism>
<accession>A0AAE4AUJ8</accession>
<comment type="caution">
    <text evidence="1">The sequence shown here is derived from an EMBL/GenBank/DDBJ whole genome shotgun (WGS) entry which is preliminary data.</text>
</comment>
<reference evidence="1" key="1">
    <citation type="submission" date="2023-07" db="EMBL/GenBank/DDBJ databases">
        <title>Genomic Encyclopedia of Type Strains, Phase IV (KMG-IV): sequencing the most valuable type-strain genomes for metagenomic binning, comparative biology and taxonomic classification.</title>
        <authorList>
            <person name="Goeker M."/>
        </authorList>
    </citation>
    <scope>NUCLEOTIDE SEQUENCE</scope>
    <source>
        <strain evidence="1">DSM 21202</strain>
    </source>
</reference>
<evidence type="ECO:0000313" key="1">
    <source>
        <dbReference type="EMBL" id="MDQ0317490.1"/>
    </source>
</evidence>
<keyword evidence="2" id="KW-1185">Reference proteome</keyword>
<protein>
    <submittedName>
        <fullName evidence="1">Uncharacterized protein</fullName>
    </submittedName>
</protein>
<proteinExistence type="predicted"/>
<dbReference type="RefSeq" id="WP_306887409.1">
    <property type="nucleotide sequence ID" value="NZ_JAUSUL010000005.1"/>
</dbReference>
<gene>
    <name evidence="1" type="ORF">J2S73_003974</name>
</gene>
<dbReference type="AlphaFoldDB" id="A0AAE4AUJ8"/>
<evidence type="ECO:0000313" key="2">
    <source>
        <dbReference type="Proteomes" id="UP001229244"/>
    </source>
</evidence>
<name>A0AAE4AUJ8_9HYPH</name>